<comment type="cofactor">
    <cofactor evidence="1">
        <name>Mn(2+)</name>
        <dbReference type="ChEBI" id="CHEBI:29035"/>
    </cofactor>
</comment>
<dbReference type="InterPro" id="IPR036691">
    <property type="entry name" value="Endo/exonu/phosph_ase_sf"/>
</dbReference>
<organism evidence="13 14">
    <name type="scientific">Acanthamoeba castellanii (strain ATCC 30010 / Neff)</name>
    <dbReference type="NCBI Taxonomy" id="1257118"/>
    <lineage>
        <taxon>Eukaryota</taxon>
        <taxon>Amoebozoa</taxon>
        <taxon>Discosea</taxon>
        <taxon>Longamoebia</taxon>
        <taxon>Centramoebida</taxon>
        <taxon>Acanthamoebidae</taxon>
        <taxon>Acanthamoeba</taxon>
    </lineage>
</organism>
<keyword evidence="9" id="KW-0234">DNA repair</keyword>
<dbReference type="GeneID" id="14919314"/>
<dbReference type="GO" id="GO:0046872">
    <property type="term" value="F:metal ion binding"/>
    <property type="evidence" value="ECO:0007669"/>
    <property type="project" value="UniProtKB-KW"/>
</dbReference>
<evidence type="ECO:0000256" key="7">
    <source>
        <dbReference type="ARBA" id="ARBA00022801"/>
    </source>
</evidence>
<keyword evidence="8" id="KW-0460">Magnesium</keyword>
<dbReference type="RefSeq" id="XP_004340615.1">
    <property type="nucleotide sequence ID" value="XM_004340567.1"/>
</dbReference>
<evidence type="ECO:0000313" key="13">
    <source>
        <dbReference type="EMBL" id="ELR18576.1"/>
    </source>
</evidence>
<dbReference type="PANTHER" id="PTHR15822:SF4">
    <property type="entry name" value="TYROSYL-DNA PHOSPHODIESTERASE 2"/>
    <property type="match status" value="1"/>
</dbReference>
<comment type="cofactor">
    <cofactor evidence="2">
        <name>Mg(2+)</name>
        <dbReference type="ChEBI" id="CHEBI:18420"/>
    </cofactor>
</comment>
<dbReference type="Gene3D" id="3.60.10.10">
    <property type="entry name" value="Endonuclease/exonuclease/phosphatase"/>
    <property type="match status" value="1"/>
</dbReference>
<dbReference type="EMBL" id="KB007951">
    <property type="protein sequence ID" value="ELR18576.1"/>
    <property type="molecule type" value="Genomic_DNA"/>
</dbReference>
<dbReference type="OrthoDB" id="9975959at2759"/>
<feature type="region of interest" description="Disordered" evidence="11">
    <location>
        <begin position="207"/>
        <end position="277"/>
    </location>
</feature>
<evidence type="ECO:0000256" key="5">
    <source>
        <dbReference type="ARBA" id="ARBA00022723"/>
    </source>
</evidence>
<comment type="subcellular location">
    <subcellularLocation>
        <location evidence="3">Nucleus</location>
        <location evidence="3">PML body</location>
    </subcellularLocation>
</comment>
<evidence type="ECO:0000313" key="14">
    <source>
        <dbReference type="Proteomes" id="UP000011083"/>
    </source>
</evidence>
<keyword evidence="4" id="KW-0540">Nuclease</keyword>
<keyword evidence="5" id="KW-0479">Metal-binding</keyword>
<dbReference type="PANTHER" id="PTHR15822">
    <property type="entry name" value="TRAF AND TNF RECEPTOR-ASSOCIATED PROTEIN"/>
    <property type="match status" value="1"/>
</dbReference>
<dbReference type="KEGG" id="acan:ACA1_155220"/>
<dbReference type="InterPro" id="IPR005135">
    <property type="entry name" value="Endo/exonuclease/phosphatase"/>
</dbReference>
<dbReference type="GO" id="GO:0004518">
    <property type="term" value="F:nuclease activity"/>
    <property type="evidence" value="ECO:0007669"/>
    <property type="project" value="UniProtKB-KW"/>
</dbReference>
<keyword evidence="10" id="KW-0539">Nucleus</keyword>
<reference evidence="13 14" key="1">
    <citation type="journal article" date="2013" name="Genome Biol.">
        <title>Genome of Acanthamoeba castellanii highlights extensive lateral gene transfer and early evolution of tyrosine kinase signaling.</title>
        <authorList>
            <person name="Clarke M."/>
            <person name="Lohan A.J."/>
            <person name="Liu B."/>
            <person name="Lagkouvardos I."/>
            <person name="Roy S."/>
            <person name="Zafar N."/>
            <person name="Bertelli C."/>
            <person name="Schilde C."/>
            <person name="Kianianmomeni A."/>
            <person name="Burglin T.R."/>
            <person name="Frech C."/>
            <person name="Turcotte B."/>
            <person name="Kopec K.O."/>
            <person name="Synnott J.M."/>
            <person name="Choo C."/>
            <person name="Paponov I."/>
            <person name="Finkler A."/>
            <person name="Soon Heng Tan C."/>
            <person name="Hutchins A.P."/>
            <person name="Weinmeier T."/>
            <person name="Rattei T."/>
            <person name="Chu J.S."/>
            <person name="Gimenez G."/>
            <person name="Irimia M."/>
            <person name="Rigden D.J."/>
            <person name="Fitzpatrick D.A."/>
            <person name="Lorenzo-Morales J."/>
            <person name="Bateman A."/>
            <person name="Chiu C.H."/>
            <person name="Tang P."/>
            <person name="Hegemann P."/>
            <person name="Fromm H."/>
            <person name="Raoult D."/>
            <person name="Greub G."/>
            <person name="Miranda-Saavedra D."/>
            <person name="Chen N."/>
            <person name="Nash P."/>
            <person name="Ginger M.L."/>
            <person name="Horn M."/>
            <person name="Schaap P."/>
            <person name="Caler L."/>
            <person name="Loftus B."/>
        </authorList>
    </citation>
    <scope>NUCLEOTIDE SEQUENCE [LARGE SCALE GENOMIC DNA]</scope>
    <source>
        <strain evidence="13 14">Neff</strain>
    </source>
</reference>
<feature type="region of interest" description="Disordered" evidence="11">
    <location>
        <begin position="1"/>
        <end position="22"/>
    </location>
</feature>
<evidence type="ECO:0000256" key="2">
    <source>
        <dbReference type="ARBA" id="ARBA00001946"/>
    </source>
</evidence>
<name>L8H2H8_ACACF</name>
<dbReference type="GO" id="GO:0006302">
    <property type="term" value="P:double-strand break repair"/>
    <property type="evidence" value="ECO:0007669"/>
    <property type="project" value="TreeGrafter"/>
</dbReference>
<gene>
    <name evidence="13" type="ORF">ACA1_155220</name>
</gene>
<keyword evidence="14" id="KW-1185">Reference proteome</keyword>
<dbReference type="GO" id="GO:0070260">
    <property type="term" value="F:5'-tyrosyl-DNA phosphodiesterase activity"/>
    <property type="evidence" value="ECO:0007669"/>
    <property type="project" value="TreeGrafter"/>
</dbReference>
<evidence type="ECO:0000256" key="4">
    <source>
        <dbReference type="ARBA" id="ARBA00022722"/>
    </source>
</evidence>
<evidence type="ECO:0000256" key="6">
    <source>
        <dbReference type="ARBA" id="ARBA00022763"/>
    </source>
</evidence>
<keyword evidence="6" id="KW-0227">DNA damage</keyword>
<evidence type="ECO:0000256" key="1">
    <source>
        <dbReference type="ARBA" id="ARBA00001936"/>
    </source>
</evidence>
<sequence>MSLADQLSRSRLRKVDKPKEPPSLLKELNAYSTVDLTKLRATSIPARRFDPSSDQWVPCDPASSAGTLPPKLRVLTFNVWIQQDFLDQRMGALVSILEQEKVDIAALQEATPKHLEQLHAHPYVRRHFSVSGFEGQCSTYKTLILSKIPFASLISSDMPYSGRKVTTGSWRFCAPGGAEQSFALSSVHLTSEANDWKPRMEQLGFLDSRVGPTTTPRSSSATSTSCSSARRRRSNPTATRTCGMSCIPPTPAPPLTVPSTTTPPAPPCPTLLRASTE</sequence>
<dbReference type="InterPro" id="IPR051547">
    <property type="entry name" value="TDP2-like"/>
</dbReference>
<evidence type="ECO:0000256" key="11">
    <source>
        <dbReference type="SAM" id="MobiDB-lite"/>
    </source>
</evidence>
<dbReference type="AlphaFoldDB" id="L8H2H8"/>
<keyword evidence="7" id="KW-0378">Hydrolase</keyword>
<dbReference type="SUPFAM" id="SSF56219">
    <property type="entry name" value="DNase I-like"/>
    <property type="match status" value="1"/>
</dbReference>
<accession>L8H2H8</accession>
<evidence type="ECO:0000256" key="3">
    <source>
        <dbReference type="ARBA" id="ARBA00004322"/>
    </source>
</evidence>
<evidence type="ECO:0000259" key="12">
    <source>
        <dbReference type="Pfam" id="PF03372"/>
    </source>
</evidence>
<feature type="domain" description="Endonuclease/exonuclease/phosphatase" evidence="12">
    <location>
        <begin position="75"/>
        <end position="158"/>
    </location>
</feature>
<dbReference type="GO" id="GO:0005737">
    <property type="term" value="C:cytoplasm"/>
    <property type="evidence" value="ECO:0007669"/>
    <property type="project" value="TreeGrafter"/>
</dbReference>
<dbReference type="GO" id="GO:0003697">
    <property type="term" value="F:single-stranded DNA binding"/>
    <property type="evidence" value="ECO:0007669"/>
    <property type="project" value="TreeGrafter"/>
</dbReference>
<evidence type="ECO:0000256" key="8">
    <source>
        <dbReference type="ARBA" id="ARBA00022842"/>
    </source>
</evidence>
<feature type="compositionally biased region" description="Low complexity" evidence="11">
    <location>
        <begin position="212"/>
        <end position="228"/>
    </location>
</feature>
<proteinExistence type="predicted"/>
<dbReference type="VEuPathDB" id="AmoebaDB:ACA1_155220"/>
<dbReference type="Pfam" id="PF03372">
    <property type="entry name" value="Exo_endo_phos"/>
    <property type="match status" value="1"/>
</dbReference>
<evidence type="ECO:0000256" key="10">
    <source>
        <dbReference type="ARBA" id="ARBA00023242"/>
    </source>
</evidence>
<evidence type="ECO:0000256" key="9">
    <source>
        <dbReference type="ARBA" id="ARBA00023204"/>
    </source>
</evidence>
<protein>
    <recommendedName>
        <fullName evidence="12">Endonuclease/exonuclease/phosphatase domain-containing protein</fullName>
    </recommendedName>
</protein>
<dbReference type="Proteomes" id="UP000011083">
    <property type="component" value="Unassembled WGS sequence"/>
</dbReference>
<feature type="compositionally biased region" description="Pro residues" evidence="11">
    <location>
        <begin position="248"/>
        <end position="269"/>
    </location>
</feature>